<dbReference type="InterPro" id="IPR014722">
    <property type="entry name" value="Rib_uL2_dom2"/>
</dbReference>
<dbReference type="NCBIfam" id="TIGR01171">
    <property type="entry name" value="rplB_bact"/>
    <property type="match status" value="1"/>
</dbReference>
<dbReference type="PANTHER" id="PTHR13691:SF5">
    <property type="entry name" value="LARGE RIBOSOMAL SUBUNIT PROTEIN UL2M"/>
    <property type="match status" value="1"/>
</dbReference>
<evidence type="ECO:0000313" key="9">
    <source>
        <dbReference type="Proteomes" id="UP001365128"/>
    </source>
</evidence>
<dbReference type="Pfam" id="PF00181">
    <property type="entry name" value="Ribosomal_L2_N"/>
    <property type="match status" value="1"/>
</dbReference>
<proteinExistence type="inferred from homology"/>
<feature type="compositionally biased region" description="Polar residues" evidence="4">
    <location>
        <begin position="137"/>
        <end position="146"/>
    </location>
</feature>
<dbReference type="SMART" id="SM01382">
    <property type="entry name" value="Ribosomal_L2_C"/>
    <property type="match status" value="1"/>
</dbReference>
<evidence type="ECO:0000256" key="5">
    <source>
        <dbReference type="SAM" id="SignalP"/>
    </source>
</evidence>
<comment type="caution">
    <text evidence="8">The sequence shown here is derived from an EMBL/GenBank/DDBJ whole genome shotgun (WGS) entry which is preliminary data.</text>
</comment>
<evidence type="ECO:0000256" key="2">
    <source>
        <dbReference type="ARBA" id="ARBA00022980"/>
    </source>
</evidence>
<dbReference type="Gene3D" id="4.10.950.10">
    <property type="entry name" value="Ribosomal protein L2, domain 3"/>
    <property type="match status" value="1"/>
</dbReference>
<feature type="region of interest" description="Disordered" evidence="4">
    <location>
        <begin position="114"/>
        <end position="149"/>
    </location>
</feature>
<dbReference type="InterPro" id="IPR022666">
    <property type="entry name" value="Ribosomal_uL2_RNA-bd_dom"/>
</dbReference>
<comment type="similarity">
    <text evidence="1">Belongs to the universal ribosomal protein uL2 family.</text>
</comment>
<accession>A0ABR1LBK9</accession>
<dbReference type="PANTHER" id="PTHR13691">
    <property type="entry name" value="RIBOSOMAL PROTEIN L2"/>
    <property type="match status" value="1"/>
</dbReference>
<evidence type="ECO:0000256" key="1">
    <source>
        <dbReference type="ARBA" id="ARBA00005636"/>
    </source>
</evidence>
<gene>
    <name evidence="8" type="ORF">IWX46DRAFT_614260</name>
</gene>
<feature type="signal peptide" evidence="5">
    <location>
        <begin position="1"/>
        <end position="23"/>
    </location>
</feature>
<keyword evidence="3" id="KW-0687">Ribonucleoprotein</keyword>
<dbReference type="Gene3D" id="2.30.30.30">
    <property type="match status" value="1"/>
</dbReference>
<evidence type="ECO:0000313" key="8">
    <source>
        <dbReference type="EMBL" id="KAK7532628.1"/>
    </source>
</evidence>
<dbReference type="GO" id="GO:0005840">
    <property type="term" value="C:ribosome"/>
    <property type="evidence" value="ECO:0007669"/>
    <property type="project" value="UniProtKB-KW"/>
</dbReference>
<sequence length="465" mass="51314">MQSCHSFILSSACSWCFCGACRAVRLPQTRSGRQPISVRQKPNIFRLTSRPHLFRPTFLDPNSHCLLATNGPLISSIANMLQYRAALRSAGSSRTGLWTSVRTAATRTAATVTTSASKPQEWASSTSEWGAAEWGSPQATMMQQSPARRVKETTAMRTYTPRTPGLRHLVRPINDHLWKGRPVKSLTFPKLGYGKGGRNNYGRVTVRHRGGGHKRRIRTVDFRRMDPGKQLVERIEYDPNRSAHIALLKHMQTGKLTYILAAEGMRAGDTVESFMKGIPKDLMAAMGGTIDPGVLAARTAFRGNCLPLHMVPLGSQVYAVASKARGKAVFCRAAGTYATVMSRGATPKQANDVILRMQSGEVRICHKDACATIGIASNPMHQYRSLGKAGRSRWLNKRPAVRGMAMNACDHPHGGGRGKSKGNKPPQSPWGTLAKGGFKTRPRRKKNPWLIQDRERNQGKRRKTK</sequence>
<dbReference type="InterPro" id="IPR005880">
    <property type="entry name" value="Ribosomal_uL2_bac/org-type"/>
</dbReference>
<dbReference type="InterPro" id="IPR002171">
    <property type="entry name" value="Ribosomal_uL2"/>
</dbReference>
<reference evidence="8 9" key="1">
    <citation type="submission" date="2024-04" db="EMBL/GenBank/DDBJ databases">
        <title>Phyllosticta paracitricarpa is synonymous to the EU quarantine fungus P. citricarpa based on phylogenomic analyses.</title>
        <authorList>
            <consortium name="Lawrence Berkeley National Laboratory"/>
            <person name="Van Ingen-Buijs V.A."/>
            <person name="Van Westerhoven A.C."/>
            <person name="Haridas S."/>
            <person name="Skiadas P."/>
            <person name="Martin F."/>
            <person name="Groenewald J.Z."/>
            <person name="Crous P.W."/>
            <person name="Seidl M.F."/>
        </authorList>
    </citation>
    <scope>NUCLEOTIDE SEQUENCE [LARGE SCALE GENOMIC DNA]</scope>
    <source>
        <strain evidence="8 9">CBS 122670</strain>
    </source>
</reference>
<feature type="chain" id="PRO_5046380891" evidence="5">
    <location>
        <begin position="24"/>
        <end position="465"/>
    </location>
</feature>
<keyword evidence="9" id="KW-1185">Reference proteome</keyword>
<evidence type="ECO:0000256" key="4">
    <source>
        <dbReference type="SAM" id="MobiDB-lite"/>
    </source>
</evidence>
<protein>
    <submittedName>
        <fullName evidence="8">50S ribosomal protein L2</fullName>
    </submittedName>
</protein>
<dbReference type="InterPro" id="IPR012340">
    <property type="entry name" value="NA-bd_OB-fold"/>
</dbReference>
<organism evidence="8 9">
    <name type="scientific">Phyllosticta citricarpa</name>
    <dbReference type="NCBI Taxonomy" id="55181"/>
    <lineage>
        <taxon>Eukaryota</taxon>
        <taxon>Fungi</taxon>
        <taxon>Dikarya</taxon>
        <taxon>Ascomycota</taxon>
        <taxon>Pezizomycotina</taxon>
        <taxon>Dothideomycetes</taxon>
        <taxon>Dothideomycetes incertae sedis</taxon>
        <taxon>Botryosphaeriales</taxon>
        <taxon>Phyllostictaceae</taxon>
        <taxon>Phyllosticta</taxon>
    </lineage>
</organism>
<dbReference type="Gene3D" id="2.40.50.140">
    <property type="entry name" value="Nucleic acid-binding proteins"/>
    <property type="match status" value="1"/>
</dbReference>
<dbReference type="SMART" id="SM01383">
    <property type="entry name" value="Ribosomal_L2"/>
    <property type="match status" value="1"/>
</dbReference>
<dbReference type="SUPFAM" id="SSF50104">
    <property type="entry name" value="Translation proteins SH3-like domain"/>
    <property type="match status" value="1"/>
</dbReference>
<dbReference type="Proteomes" id="UP001365128">
    <property type="component" value="Unassembled WGS sequence"/>
</dbReference>
<feature type="domain" description="Large ribosomal subunit protein uL2 RNA-binding" evidence="7">
    <location>
        <begin position="197"/>
        <end position="273"/>
    </location>
</feature>
<dbReference type="EMBL" id="JBBPDW010000050">
    <property type="protein sequence ID" value="KAK7532628.1"/>
    <property type="molecule type" value="Genomic_DNA"/>
</dbReference>
<name>A0ABR1LBK9_9PEZI</name>
<evidence type="ECO:0000259" key="6">
    <source>
        <dbReference type="SMART" id="SM01382"/>
    </source>
</evidence>
<dbReference type="InterPro" id="IPR014726">
    <property type="entry name" value="Ribosomal_uL2_dom3"/>
</dbReference>
<dbReference type="InterPro" id="IPR022669">
    <property type="entry name" value="Ribosomal_uL2_C"/>
</dbReference>
<keyword evidence="2 8" id="KW-0689">Ribosomal protein</keyword>
<dbReference type="Pfam" id="PF03947">
    <property type="entry name" value="Ribosomal_L2_C"/>
    <property type="match status" value="1"/>
</dbReference>
<keyword evidence="5" id="KW-0732">Signal</keyword>
<evidence type="ECO:0000259" key="7">
    <source>
        <dbReference type="SMART" id="SM01383"/>
    </source>
</evidence>
<feature type="compositionally biased region" description="Basic residues" evidence="4">
    <location>
        <begin position="438"/>
        <end position="447"/>
    </location>
</feature>
<evidence type="ECO:0000256" key="3">
    <source>
        <dbReference type="ARBA" id="ARBA00023274"/>
    </source>
</evidence>
<dbReference type="SUPFAM" id="SSF50249">
    <property type="entry name" value="Nucleic acid-binding proteins"/>
    <property type="match status" value="1"/>
</dbReference>
<feature type="region of interest" description="Disordered" evidence="4">
    <location>
        <begin position="405"/>
        <end position="465"/>
    </location>
</feature>
<feature type="domain" description="Large ribosomal subunit protein uL2 C-terminal" evidence="6">
    <location>
        <begin position="300"/>
        <end position="433"/>
    </location>
</feature>
<dbReference type="InterPro" id="IPR008991">
    <property type="entry name" value="Translation_prot_SH3-like_sf"/>
</dbReference>